<gene>
    <name evidence="1" type="ORF">PanWU01x14_039720</name>
</gene>
<protein>
    <submittedName>
        <fullName evidence="1">Uncharacterized protein</fullName>
    </submittedName>
</protein>
<keyword evidence="2" id="KW-1185">Reference proteome</keyword>
<organism evidence="1 2">
    <name type="scientific">Parasponia andersonii</name>
    <name type="common">Sponia andersonii</name>
    <dbReference type="NCBI Taxonomy" id="3476"/>
    <lineage>
        <taxon>Eukaryota</taxon>
        <taxon>Viridiplantae</taxon>
        <taxon>Streptophyta</taxon>
        <taxon>Embryophyta</taxon>
        <taxon>Tracheophyta</taxon>
        <taxon>Spermatophyta</taxon>
        <taxon>Magnoliopsida</taxon>
        <taxon>eudicotyledons</taxon>
        <taxon>Gunneridae</taxon>
        <taxon>Pentapetalae</taxon>
        <taxon>rosids</taxon>
        <taxon>fabids</taxon>
        <taxon>Rosales</taxon>
        <taxon>Cannabaceae</taxon>
        <taxon>Parasponia</taxon>
    </lineage>
</organism>
<feature type="non-terminal residue" evidence="1">
    <location>
        <position position="77"/>
    </location>
</feature>
<sequence length="77" mass="8844">MESSGIIYGISLPIVVINRDVIFTENKLQEKEDNSRPETTTVKVEKNVEDSDPFKAILEYKVEELIEEEASEIRRST</sequence>
<evidence type="ECO:0000313" key="1">
    <source>
        <dbReference type="EMBL" id="PON75712.1"/>
    </source>
</evidence>
<name>A0A2P5DQZ8_PARAD</name>
<reference evidence="2" key="1">
    <citation type="submission" date="2016-06" db="EMBL/GenBank/DDBJ databases">
        <title>Parallel loss of symbiosis genes in relatives of nitrogen-fixing non-legume Parasponia.</title>
        <authorList>
            <person name="Van Velzen R."/>
            <person name="Holmer R."/>
            <person name="Bu F."/>
            <person name="Rutten L."/>
            <person name="Van Zeijl A."/>
            <person name="Liu W."/>
            <person name="Santuari L."/>
            <person name="Cao Q."/>
            <person name="Sharma T."/>
            <person name="Shen D."/>
            <person name="Roswanjaya Y."/>
            <person name="Wardhani T."/>
            <person name="Kalhor M.S."/>
            <person name="Jansen J."/>
            <person name="Van den Hoogen J."/>
            <person name="Gungor B."/>
            <person name="Hartog M."/>
            <person name="Hontelez J."/>
            <person name="Verver J."/>
            <person name="Yang W.-C."/>
            <person name="Schijlen E."/>
            <person name="Repin R."/>
            <person name="Schilthuizen M."/>
            <person name="Schranz E."/>
            <person name="Heidstra R."/>
            <person name="Miyata K."/>
            <person name="Fedorova E."/>
            <person name="Kohlen W."/>
            <person name="Bisseling T."/>
            <person name="Smit S."/>
            <person name="Geurts R."/>
        </authorList>
    </citation>
    <scope>NUCLEOTIDE SEQUENCE [LARGE SCALE GENOMIC DNA]</scope>
    <source>
        <strain evidence="2">cv. WU1-14</strain>
    </source>
</reference>
<evidence type="ECO:0000313" key="2">
    <source>
        <dbReference type="Proteomes" id="UP000237105"/>
    </source>
</evidence>
<dbReference type="AlphaFoldDB" id="A0A2P5DQZ8"/>
<dbReference type="EMBL" id="JXTB01000022">
    <property type="protein sequence ID" value="PON75712.1"/>
    <property type="molecule type" value="Genomic_DNA"/>
</dbReference>
<accession>A0A2P5DQZ8</accession>
<comment type="caution">
    <text evidence="1">The sequence shown here is derived from an EMBL/GenBank/DDBJ whole genome shotgun (WGS) entry which is preliminary data.</text>
</comment>
<proteinExistence type="predicted"/>
<dbReference type="Proteomes" id="UP000237105">
    <property type="component" value="Unassembled WGS sequence"/>
</dbReference>